<gene>
    <name evidence="1" type="ORF">HBO33_24700</name>
</gene>
<dbReference type="AlphaFoldDB" id="A0A7Y1MUB6"/>
<comment type="caution">
    <text evidence="1">The sequence shown here is derived from an EMBL/GenBank/DDBJ whole genome shotgun (WGS) entry which is preliminary data.</text>
</comment>
<dbReference type="GeneID" id="55537531"/>
<dbReference type="RefSeq" id="WP_038445813.1">
    <property type="nucleotide sequence ID" value="NZ_CBCRYT010000090.1"/>
</dbReference>
<name>A0A7Y1MUB6_9PSED</name>
<protein>
    <submittedName>
        <fullName evidence="1">Uncharacterized protein</fullName>
    </submittedName>
</protein>
<reference evidence="1 2" key="1">
    <citation type="journal article" date="2020" name="Front. Microbiol.">
        <title>Genetic Organization of the aprX-lipA2 Operon Affects the Proteolytic Potential of Pseudomonas Species in Milk.</title>
        <authorList>
            <person name="Maier C."/>
            <person name="Huptas C."/>
            <person name="von Neubeck M."/>
            <person name="Scherer S."/>
            <person name="Wenning M."/>
            <person name="Lucking G."/>
        </authorList>
    </citation>
    <scope>NUCLEOTIDE SEQUENCE [LARGE SCALE GENOMIC DNA]</scope>
    <source>
        <strain evidence="1 2">G4779</strain>
    </source>
</reference>
<evidence type="ECO:0000313" key="1">
    <source>
        <dbReference type="EMBL" id="NNA98366.1"/>
    </source>
</evidence>
<organism evidence="1 2">
    <name type="scientific">Pseudomonas gessardii</name>
    <dbReference type="NCBI Taxonomy" id="78544"/>
    <lineage>
        <taxon>Bacteria</taxon>
        <taxon>Pseudomonadati</taxon>
        <taxon>Pseudomonadota</taxon>
        <taxon>Gammaproteobacteria</taxon>
        <taxon>Pseudomonadales</taxon>
        <taxon>Pseudomonadaceae</taxon>
        <taxon>Pseudomonas</taxon>
    </lineage>
</organism>
<dbReference type="Proteomes" id="UP000542111">
    <property type="component" value="Unassembled WGS sequence"/>
</dbReference>
<proteinExistence type="predicted"/>
<evidence type="ECO:0000313" key="2">
    <source>
        <dbReference type="Proteomes" id="UP000542111"/>
    </source>
</evidence>
<dbReference type="EMBL" id="JAAQYP010000054">
    <property type="protein sequence ID" value="NNA98366.1"/>
    <property type="molecule type" value="Genomic_DNA"/>
</dbReference>
<sequence length="72" mass="8120">MTHQQRDYDCPLSGARVILSKQVFRLSGLGSPQGDLQREFSCSAENGCAQRNDPNCRLRRLQAKADRLSHCE</sequence>
<accession>A0A7Y1MUB6</accession>